<evidence type="ECO:0000256" key="5">
    <source>
        <dbReference type="ARBA" id="ARBA00023211"/>
    </source>
</evidence>
<proteinExistence type="inferred from homology"/>
<feature type="domain" description="Mandelate racemase/muconate lactonizing enzyme C-terminal" evidence="8">
    <location>
        <begin position="155"/>
        <end position="255"/>
    </location>
</feature>
<dbReference type="GO" id="GO:0018849">
    <property type="term" value="F:muconate cycloisomerase activity"/>
    <property type="evidence" value="ECO:0007669"/>
    <property type="project" value="InterPro"/>
</dbReference>
<comment type="similarity">
    <text evidence="2">Belongs to the mandelate racemase/muconate lactonizing enzyme family.</text>
</comment>
<comment type="cofactor">
    <cofactor evidence="1">
        <name>Mn(2+)</name>
        <dbReference type="ChEBI" id="CHEBI:29035"/>
    </cofactor>
</comment>
<dbReference type="GO" id="GO:0030145">
    <property type="term" value="F:manganese ion binding"/>
    <property type="evidence" value="ECO:0007669"/>
    <property type="project" value="InterPro"/>
</dbReference>
<dbReference type="InterPro" id="IPR018110">
    <property type="entry name" value="Mandel_Rmase/mucon_lact_enz_CS"/>
</dbReference>
<dbReference type="Gene3D" id="3.30.390.10">
    <property type="entry name" value="Enolase-like, N-terminal domain"/>
    <property type="match status" value="1"/>
</dbReference>
<evidence type="ECO:0000259" key="8">
    <source>
        <dbReference type="SMART" id="SM00922"/>
    </source>
</evidence>
<evidence type="ECO:0000256" key="6">
    <source>
        <dbReference type="ARBA" id="ARBA00023235"/>
    </source>
</evidence>
<evidence type="ECO:0000313" key="9">
    <source>
        <dbReference type="EMBL" id="KER34495.1"/>
    </source>
</evidence>
<dbReference type="SFLD" id="SFLDG01258">
    <property type="entry name" value="(chloro)muconate_cycloisomeras"/>
    <property type="match status" value="1"/>
</dbReference>
<evidence type="ECO:0000256" key="7">
    <source>
        <dbReference type="PIRSR" id="PIRSR613370-1"/>
    </source>
</evidence>
<dbReference type="SUPFAM" id="SSF54826">
    <property type="entry name" value="Enolase N-terminal domain-like"/>
    <property type="match status" value="1"/>
</dbReference>
<dbReference type="PANTHER" id="PTHR48080">
    <property type="entry name" value="D-GALACTONATE DEHYDRATASE-RELATED"/>
    <property type="match status" value="1"/>
</dbReference>
<evidence type="ECO:0000256" key="3">
    <source>
        <dbReference type="ARBA" id="ARBA00022723"/>
    </source>
</evidence>
<dbReference type="InterPro" id="IPR013370">
    <property type="entry name" value="Chloromuconate_cycloisomerase"/>
</dbReference>
<dbReference type="PROSITE" id="PS00909">
    <property type="entry name" value="MR_MLE_2"/>
    <property type="match status" value="1"/>
</dbReference>
<dbReference type="Proteomes" id="UP000028135">
    <property type="component" value="Unassembled WGS sequence"/>
</dbReference>
<dbReference type="PANTHER" id="PTHR48080:SF3">
    <property type="entry name" value="ENOLASE SUPERFAMILY MEMBER DDB_G0284701"/>
    <property type="match status" value="1"/>
</dbReference>
<feature type="active site" description="Proton acceptor" evidence="7">
    <location>
        <position position="176"/>
    </location>
</feature>
<keyword evidence="6" id="KW-0413">Isomerase</keyword>
<dbReference type="Gene3D" id="3.20.20.120">
    <property type="entry name" value="Enolase-like C-terminal domain"/>
    <property type="match status" value="1"/>
</dbReference>
<dbReference type="InterPro" id="IPR029065">
    <property type="entry name" value="Enolase_C-like"/>
</dbReference>
<dbReference type="InterPro" id="IPR013341">
    <property type="entry name" value="Mandelate_racemase_N_dom"/>
</dbReference>
<keyword evidence="3" id="KW-0479">Metal-binding</keyword>
<dbReference type="InterPro" id="IPR034593">
    <property type="entry name" value="DgoD-like"/>
</dbReference>
<reference evidence="9 10" key="1">
    <citation type="submission" date="2014-05" db="EMBL/GenBank/DDBJ databases">
        <title>Genome Announcement of Sphingobium lucknowense F2.</title>
        <authorList>
            <person name="Lal R."/>
            <person name="Negi V."/>
            <person name="Lata P."/>
            <person name="Sangwan N."/>
            <person name="Gupta S.K."/>
            <person name="Rao D.L.N."/>
            <person name="Das S."/>
        </authorList>
    </citation>
    <scope>NUCLEOTIDE SEQUENCE [LARGE SCALE GENOMIC DNA]</scope>
    <source>
        <strain evidence="9 10">F2</strain>
    </source>
</reference>
<evidence type="ECO:0000256" key="4">
    <source>
        <dbReference type="ARBA" id="ARBA00022797"/>
    </source>
</evidence>
<protein>
    <submittedName>
        <fullName evidence="9">TfdD</fullName>
    </submittedName>
</protein>
<dbReference type="NCBIfam" id="TIGR02534">
    <property type="entry name" value="mucon_cyclo"/>
    <property type="match status" value="1"/>
</dbReference>
<comment type="caution">
    <text evidence="9">The sequence shown here is derived from an EMBL/GenBank/DDBJ whole genome shotgun (WGS) entry which is preliminary data.</text>
</comment>
<dbReference type="GO" id="GO:0009063">
    <property type="term" value="P:amino acid catabolic process"/>
    <property type="evidence" value="ECO:0007669"/>
    <property type="project" value="InterPro"/>
</dbReference>
<dbReference type="InterPro" id="IPR029017">
    <property type="entry name" value="Enolase-like_N"/>
</dbReference>
<sequence>MMNSRVPQNETIEAIETRIVDVPLKKTHNHSNASHAQQSLVFLTLRTSGGAVAHGEGGTPAGTAFWGGESCETIKCVIDRYLAPALRGVNVFAHEQVLKTMDRAAAGNHFAKAAVDVAVHDAVGRLLGIPVSALYGGQVRGSMPVLWALVSGDAAADIDDAARMLQERRHKTFKIKMGFEGPETESRRVMRTARAIHDIAAHAVVTVDLNQAWDIATCARYLPQFEDAGIAMVEQPLPHWNRDGMAALSLRLRMAVVADEGLWDFHDAYASFKSGATGLYGVKIGKGGGIRRAYKAAAVAEAAGIPIYGGMALESSLGTAAALQLFSALPALDWDCELIGPLLLADDLATEPTRYRDFEVVVPGGIGLGVQPDHDKINFYTRKT</sequence>
<evidence type="ECO:0000313" key="10">
    <source>
        <dbReference type="Proteomes" id="UP000028135"/>
    </source>
</evidence>
<accession>A0A8E0WNM3</accession>
<dbReference type="InterPro" id="IPR036849">
    <property type="entry name" value="Enolase-like_C_sf"/>
</dbReference>
<evidence type="ECO:0000256" key="1">
    <source>
        <dbReference type="ARBA" id="ARBA00001936"/>
    </source>
</evidence>
<dbReference type="AlphaFoldDB" id="A0A8E0WNM3"/>
<dbReference type="EMBL" id="JANF02000094">
    <property type="protein sequence ID" value="KER34495.1"/>
    <property type="molecule type" value="Genomic_DNA"/>
</dbReference>
<keyword evidence="5" id="KW-0464">Manganese</keyword>
<dbReference type="GO" id="GO:0018850">
    <property type="term" value="F:chloromuconate cycloisomerase activity"/>
    <property type="evidence" value="ECO:0007669"/>
    <property type="project" value="InterPro"/>
</dbReference>
<dbReference type="Pfam" id="PF13378">
    <property type="entry name" value="MR_MLE_C"/>
    <property type="match status" value="1"/>
</dbReference>
<dbReference type="InterPro" id="IPR013342">
    <property type="entry name" value="Mandelate_racemase_C"/>
</dbReference>
<dbReference type="GO" id="GO:0000287">
    <property type="term" value="F:magnesium ion binding"/>
    <property type="evidence" value="ECO:0007669"/>
    <property type="project" value="UniProtKB-ARBA"/>
</dbReference>
<feature type="active site" description="Proton donor" evidence="7">
    <location>
        <position position="337"/>
    </location>
</feature>
<gene>
    <name evidence="9" type="ORF">AL00_20325</name>
</gene>
<dbReference type="Pfam" id="PF02746">
    <property type="entry name" value="MR_MLE_N"/>
    <property type="match status" value="1"/>
</dbReference>
<keyword evidence="4" id="KW-0058">Aromatic hydrocarbons catabolism</keyword>
<evidence type="ECO:0000256" key="2">
    <source>
        <dbReference type="ARBA" id="ARBA00008031"/>
    </source>
</evidence>
<dbReference type="SMART" id="SM00922">
    <property type="entry name" value="MR_MLE"/>
    <property type="match status" value="1"/>
</dbReference>
<dbReference type="SFLD" id="SFLDG00180">
    <property type="entry name" value="muconate_cycloisomerase"/>
    <property type="match status" value="1"/>
</dbReference>
<dbReference type="SFLD" id="SFLDS00001">
    <property type="entry name" value="Enolase"/>
    <property type="match status" value="1"/>
</dbReference>
<dbReference type="SUPFAM" id="SSF51604">
    <property type="entry name" value="Enolase C-terminal domain-like"/>
    <property type="match status" value="1"/>
</dbReference>
<name>A0A8E0WNM3_9SPHN</name>
<organism evidence="9 10">
    <name type="scientific">Sphingobium indicum F2</name>
    <dbReference type="NCBI Taxonomy" id="1450518"/>
    <lineage>
        <taxon>Bacteria</taxon>
        <taxon>Pseudomonadati</taxon>
        <taxon>Pseudomonadota</taxon>
        <taxon>Alphaproteobacteria</taxon>
        <taxon>Sphingomonadales</taxon>
        <taxon>Sphingomonadaceae</taxon>
        <taxon>Sphingobium</taxon>
    </lineage>
</organism>